<dbReference type="KEGG" id="cma:Cmaq_1414"/>
<proteinExistence type="predicted"/>
<dbReference type="InterPro" id="IPR020846">
    <property type="entry name" value="MFS_dom"/>
</dbReference>
<dbReference type="HOGENOM" id="CLU_001265_39_5_2"/>
<dbReference type="EMBL" id="CP000852">
    <property type="protein sequence ID" value="ABW02239.1"/>
    <property type="molecule type" value="Genomic_DNA"/>
</dbReference>
<feature type="transmembrane region" description="Helical" evidence="4">
    <location>
        <begin position="83"/>
        <end position="104"/>
    </location>
</feature>
<evidence type="ECO:0000256" key="1">
    <source>
        <dbReference type="ARBA" id="ARBA00004651"/>
    </source>
</evidence>
<dbReference type="PROSITE" id="PS50850">
    <property type="entry name" value="MFS"/>
    <property type="match status" value="1"/>
</dbReference>
<organism evidence="6 7">
    <name type="scientific">Caldivirga maquilingensis (strain ATCC 700844 / DSM 13496 / JCM 10307 / IC-167)</name>
    <dbReference type="NCBI Taxonomy" id="397948"/>
    <lineage>
        <taxon>Archaea</taxon>
        <taxon>Thermoproteota</taxon>
        <taxon>Thermoprotei</taxon>
        <taxon>Thermoproteales</taxon>
        <taxon>Thermoproteaceae</taxon>
        <taxon>Caldivirga</taxon>
    </lineage>
</organism>
<feature type="transmembrane region" description="Helical" evidence="4">
    <location>
        <begin position="110"/>
        <end position="135"/>
    </location>
</feature>
<dbReference type="eggNOG" id="arCOG02693">
    <property type="taxonomic scope" value="Archaea"/>
</dbReference>
<evidence type="ECO:0000256" key="4">
    <source>
        <dbReference type="SAM" id="Phobius"/>
    </source>
</evidence>
<feature type="transmembrane region" description="Helical" evidence="4">
    <location>
        <begin position="47"/>
        <end position="71"/>
    </location>
</feature>
<feature type="transmembrane region" description="Helical" evidence="4">
    <location>
        <begin position="156"/>
        <end position="178"/>
    </location>
</feature>
<feature type="transmembrane region" description="Helical" evidence="4">
    <location>
        <begin position="398"/>
        <end position="420"/>
    </location>
</feature>
<name>A8M920_CALMQ</name>
<evidence type="ECO:0000256" key="3">
    <source>
        <dbReference type="ARBA" id="ARBA00022475"/>
    </source>
</evidence>
<evidence type="ECO:0000256" key="2">
    <source>
        <dbReference type="ARBA" id="ARBA00022448"/>
    </source>
</evidence>
<accession>A8M920</accession>
<comment type="subcellular location">
    <subcellularLocation>
        <location evidence="1">Cell membrane</location>
        <topology evidence="1">Multi-pass membrane protein</topology>
    </subcellularLocation>
</comment>
<evidence type="ECO:0000313" key="7">
    <source>
        <dbReference type="Proteomes" id="UP000001137"/>
    </source>
</evidence>
<keyword evidence="4" id="KW-0812">Transmembrane</keyword>
<feature type="transmembrane region" description="Helical" evidence="4">
    <location>
        <begin position="184"/>
        <end position="203"/>
    </location>
</feature>
<dbReference type="PANTHER" id="PTHR43045">
    <property type="entry name" value="SHIKIMATE TRANSPORTER"/>
    <property type="match status" value="1"/>
</dbReference>
<protein>
    <submittedName>
        <fullName evidence="6">Major facilitator superfamily MFS_1</fullName>
    </submittedName>
</protein>
<dbReference type="GO" id="GO:0005886">
    <property type="term" value="C:plasma membrane"/>
    <property type="evidence" value="ECO:0007669"/>
    <property type="project" value="UniProtKB-SubCell"/>
</dbReference>
<keyword evidence="7" id="KW-1185">Reference proteome</keyword>
<dbReference type="Gene3D" id="1.20.1250.20">
    <property type="entry name" value="MFS general substrate transporter like domains"/>
    <property type="match status" value="1"/>
</dbReference>
<sequence length="436" mass="46572">MSTGEVKARYYTLASVSTMLAWGLEYYDIIVFSILSQILEGVFKLSLVTVWFAFAITYFARPLGALIFGYLGDKFGRRTTTAIDAALMGAASLAIGLLPTYAQIGVAAPIALYVIRLIQGIGLGGEAGGGATWALEQVNPRWKPILNGVMYSGLSWAVFLAGAISILVEGSIGYTAFAANGWRILFYIGAVLALVAFLIRVFGIESPEWLRARESGSLKPIPIASRRVWGVNMLILILINLGLTIYYYGGLGYWPYVLPRIIAPSLGVSAKAASTYAYTLTVYGGIGAVIGEVLSGLIVLKTGVRGSFIYPAILLALTAPPAVYLAFTLSPSAYYASLLTGILFGLAAAPQTMYFTSLFPVESRWSAISLGWNINAAIGPFSSLALALLVKATVGLPYSYLTGSLMMMIGALLVVAGSLIKPSNLYAKPGEYYIRK</sequence>
<dbReference type="AlphaFoldDB" id="A8M920"/>
<keyword evidence="2" id="KW-0813">Transport</keyword>
<evidence type="ECO:0000313" key="6">
    <source>
        <dbReference type="EMBL" id="ABW02239.1"/>
    </source>
</evidence>
<feature type="transmembrane region" description="Helical" evidence="4">
    <location>
        <begin position="12"/>
        <end position="35"/>
    </location>
</feature>
<feature type="transmembrane region" description="Helical" evidence="4">
    <location>
        <begin position="370"/>
        <end position="392"/>
    </location>
</feature>
<feature type="transmembrane region" description="Helical" evidence="4">
    <location>
        <begin position="276"/>
        <end position="300"/>
    </location>
</feature>
<dbReference type="GO" id="GO:0022857">
    <property type="term" value="F:transmembrane transporter activity"/>
    <property type="evidence" value="ECO:0007669"/>
    <property type="project" value="InterPro"/>
</dbReference>
<keyword evidence="3" id="KW-1003">Cell membrane</keyword>
<dbReference type="Proteomes" id="UP000001137">
    <property type="component" value="Chromosome"/>
</dbReference>
<feature type="domain" description="Major facilitator superfamily (MFS) profile" evidence="5">
    <location>
        <begin position="14"/>
        <end position="422"/>
    </location>
</feature>
<keyword evidence="4" id="KW-0472">Membrane</keyword>
<dbReference type="RefSeq" id="WP_012186458.1">
    <property type="nucleotide sequence ID" value="NC_009954.1"/>
</dbReference>
<evidence type="ECO:0000259" key="5">
    <source>
        <dbReference type="PROSITE" id="PS50850"/>
    </source>
</evidence>
<keyword evidence="4" id="KW-1133">Transmembrane helix</keyword>
<feature type="transmembrane region" description="Helical" evidence="4">
    <location>
        <begin position="228"/>
        <end position="249"/>
    </location>
</feature>
<dbReference type="Pfam" id="PF07690">
    <property type="entry name" value="MFS_1"/>
    <property type="match status" value="1"/>
</dbReference>
<reference evidence="6 7" key="1">
    <citation type="submission" date="2007-10" db="EMBL/GenBank/DDBJ databases">
        <title>Complete sequence of Caldivirga maquilingensis IC-167.</title>
        <authorList>
            <consortium name="US DOE Joint Genome Institute"/>
            <person name="Copeland A."/>
            <person name="Lucas S."/>
            <person name="Lapidus A."/>
            <person name="Barry K."/>
            <person name="Glavina del Rio T."/>
            <person name="Dalin E."/>
            <person name="Tice H."/>
            <person name="Pitluck S."/>
            <person name="Saunders E."/>
            <person name="Brettin T."/>
            <person name="Bruce D."/>
            <person name="Detter J.C."/>
            <person name="Han C."/>
            <person name="Schmutz J."/>
            <person name="Larimer F."/>
            <person name="Land M."/>
            <person name="Hauser L."/>
            <person name="Kyrpides N."/>
            <person name="Ivanova N."/>
            <person name="Biddle J.F."/>
            <person name="Zhang Z."/>
            <person name="Fitz-Gibbon S.T."/>
            <person name="Lowe T.M."/>
            <person name="Saltikov C."/>
            <person name="House C.H."/>
            <person name="Richardson P."/>
        </authorList>
    </citation>
    <scope>NUCLEOTIDE SEQUENCE [LARGE SCALE GENOMIC DNA]</scope>
    <source>
        <strain evidence="7">ATCC 700844 / DSM 13496 / JCM 10307 / IC-167</strain>
    </source>
</reference>
<dbReference type="SUPFAM" id="SSF103473">
    <property type="entry name" value="MFS general substrate transporter"/>
    <property type="match status" value="1"/>
</dbReference>
<feature type="transmembrane region" description="Helical" evidence="4">
    <location>
        <begin position="307"/>
        <end position="327"/>
    </location>
</feature>
<dbReference type="GeneID" id="5709310"/>
<dbReference type="InterPro" id="IPR036259">
    <property type="entry name" value="MFS_trans_sf"/>
</dbReference>
<dbReference type="PANTHER" id="PTHR43045:SF1">
    <property type="entry name" value="SHIKIMATE TRANSPORTER"/>
    <property type="match status" value="1"/>
</dbReference>
<dbReference type="STRING" id="397948.Cmaq_1414"/>
<gene>
    <name evidence="6" type="ordered locus">Cmaq_1414</name>
</gene>
<dbReference type="InterPro" id="IPR011701">
    <property type="entry name" value="MFS"/>
</dbReference>